<evidence type="ECO:0000313" key="2">
    <source>
        <dbReference type="Proteomes" id="UP001626537"/>
    </source>
</evidence>
<dbReference type="InterPro" id="IPR036291">
    <property type="entry name" value="NAD(P)-bd_dom_sf"/>
</dbReference>
<keyword evidence="2" id="KW-1185">Reference proteome</keyword>
<sequence length="211" mass="22329">MTDVLLAGATGLVGQAVLDHHDPQTLTISTVGRRATGRVKNEVITDLVSPISLPPADIAICALGTTIASAGSKGAFQAVDHDAVLAFARAAQAAGVNHFIVVTAVGANPKAAVFYSRVKGETERDLEALGFSRLDIAQPGLLLGRRTERRPVESLLQTVDPVMRLFMKGPMDRYAGIPTSVVGSALLALCKKRDAGVYRHENRALHRLSVS</sequence>
<organism evidence="1 2">
    <name type="scientific">Congregibacter variabilis</name>
    <dbReference type="NCBI Taxonomy" id="3081200"/>
    <lineage>
        <taxon>Bacteria</taxon>
        <taxon>Pseudomonadati</taxon>
        <taxon>Pseudomonadota</taxon>
        <taxon>Gammaproteobacteria</taxon>
        <taxon>Cellvibrionales</taxon>
        <taxon>Halieaceae</taxon>
        <taxon>Congregibacter</taxon>
    </lineage>
</organism>
<dbReference type="EMBL" id="CP136864">
    <property type="protein sequence ID" value="WOJ92832.1"/>
    <property type="molecule type" value="Genomic_DNA"/>
</dbReference>
<protein>
    <submittedName>
        <fullName evidence="1">Oxidoreductase</fullName>
    </submittedName>
</protein>
<proteinExistence type="predicted"/>
<reference evidence="1 2" key="1">
    <citation type="submission" date="2023-10" db="EMBL/GenBank/DDBJ databases">
        <title>Two novel species belonging to the OM43/NOR5 clade.</title>
        <authorList>
            <person name="Park M."/>
        </authorList>
    </citation>
    <scope>NUCLEOTIDE SEQUENCE [LARGE SCALE GENOMIC DNA]</scope>
    <source>
        <strain evidence="1 2">IMCC43200</strain>
    </source>
</reference>
<evidence type="ECO:0000313" key="1">
    <source>
        <dbReference type="EMBL" id="WOJ92832.1"/>
    </source>
</evidence>
<name>A0ABZ0HZZ1_9GAMM</name>
<accession>A0ABZ0HZZ1</accession>
<dbReference type="SUPFAM" id="SSF51735">
    <property type="entry name" value="NAD(P)-binding Rossmann-fold domains"/>
    <property type="match status" value="1"/>
</dbReference>
<dbReference type="Proteomes" id="UP001626537">
    <property type="component" value="Chromosome"/>
</dbReference>
<dbReference type="PANTHER" id="PTHR14097">
    <property type="entry name" value="OXIDOREDUCTASE HTATIP2"/>
    <property type="match status" value="1"/>
</dbReference>
<dbReference type="Gene3D" id="3.40.50.720">
    <property type="entry name" value="NAD(P)-binding Rossmann-like Domain"/>
    <property type="match status" value="1"/>
</dbReference>
<gene>
    <name evidence="1" type="ORF">R0135_13700</name>
</gene>
<dbReference type="PANTHER" id="PTHR14097:SF7">
    <property type="entry name" value="OXIDOREDUCTASE HTATIP2"/>
    <property type="match status" value="1"/>
</dbReference>
<dbReference type="RefSeq" id="WP_407347484.1">
    <property type="nucleotide sequence ID" value="NZ_CP136864.1"/>
</dbReference>